<dbReference type="PANTHER" id="PTHR10572:SF24">
    <property type="entry name" value="3-HYDROXY-3-METHYLGLUTARYL-COENZYME A REDUCTASE"/>
    <property type="match status" value="1"/>
</dbReference>
<evidence type="ECO:0000256" key="2">
    <source>
        <dbReference type="ARBA" id="ARBA00007661"/>
    </source>
</evidence>
<dbReference type="FunCoup" id="A0A317XZX5">
    <property type="interactions" value="157"/>
</dbReference>
<evidence type="ECO:0000256" key="6">
    <source>
        <dbReference type="ARBA" id="ARBA00022989"/>
    </source>
</evidence>
<feature type="transmembrane region" description="Helical" evidence="9">
    <location>
        <begin position="397"/>
        <end position="415"/>
    </location>
</feature>
<proteinExistence type="inferred from homology"/>
<dbReference type="CDD" id="cd00643">
    <property type="entry name" value="HMG-CoA_reductase_classI"/>
    <property type="match status" value="1"/>
</dbReference>
<dbReference type="InterPro" id="IPR009029">
    <property type="entry name" value="HMG_CoA_Rdtase_sub-bd_dom_sf"/>
</dbReference>
<dbReference type="InterPro" id="IPR023074">
    <property type="entry name" value="HMG_CoA_Rdtase_cat_sf"/>
</dbReference>
<evidence type="ECO:0000313" key="13">
    <source>
        <dbReference type="Proteomes" id="UP000246740"/>
    </source>
</evidence>
<evidence type="ECO:0000259" key="11">
    <source>
        <dbReference type="PROSITE" id="PS50156"/>
    </source>
</evidence>
<accession>A0A317XZX5</accession>
<dbReference type="Pfam" id="PF12349">
    <property type="entry name" value="Sterol-sensing"/>
    <property type="match status" value="2"/>
</dbReference>
<evidence type="ECO:0000256" key="8">
    <source>
        <dbReference type="ARBA" id="ARBA00023136"/>
    </source>
</evidence>
<dbReference type="SUPFAM" id="SSF82866">
    <property type="entry name" value="Multidrug efflux transporter AcrB transmembrane domain"/>
    <property type="match status" value="1"/>
</dbReference>
<feature type="compositionally biased region" description="Low complexity" evidence="10">
    <location>
        <begin position="589"/>
        <end position="611"/>
    </location>
</feature>
<reference evidence="12 13" key="1">
    <citation type="journal article" date="2018" name="Mol. Biol. Evol.">
        <title>Broad Genomic Sampling Reveals a Smut Pathogenic Ancestry of the Fungal Clade Ustilaginomycotina.</title>
        <authorList>
            <person name="Kijpornyongpan T."/>
            <person name="Mondo S.J."/>
            <person name="Barry K."/>
            <person name="Sandor L."/>
            <person name="Lee J."/>
            <person name="Lipzen A."/>
            <person name="Pangilinan J."/>
            <person name="LaButti K."/>
            <person name="Hainaut M."/>
            <person name="Henrissat B."/>
            <person name="Grigoriev I.V."/>
            <person name="Spatafora J.W."/>
            <person name="Aime M.C."/>
        </authorList>
    </citation>
    <scope>NUCLEOTIDE SEQUENCE [LARGE SCALE GENOMIC DNA]</scope>
    <source>
        <strain evidence="12 13">MCA 3645</strain>
    </source>
</reference>
<evidence type="ECO:0000256" key="7">
    <source>
        <dbReference type="ARBA" id="ARBA00023002"/>
    </source>
</evidence>
<keyword evidence="8 9" id="KW-0472">Membrane</keyword>
<dbReference type="InterPro" id="IPR002202">
    <property type="entry name" value="HMG_CoA_Rdtase"/>
</dbReference>
<dbReference type="FunFam" id="1.10.3270.10:FF:000001">
    <property type="entry name" value="3-hydroxy-3-methylglutaryl coenzyme A reductase"/>
    <property type="match status" value="1"/>
</dbReference>
<dbReference type="Pfam" id="PF00368">
    <property type="entry name" value="HMG-CoA_red"/>
    <property type="match status" value="1"/>
</dbReference>
<dbReference type="InParanoid" id="A0A317XZX5"/>
<feature type="region of interest" description="Disordered" evidence="10">
    <location>
        <begin position="1412"/>
        <end position="1482"/>
    </location>
</feature>
<dbReference type="GO" id="GO:0006696">
    <property type="term" value="P:ergosterol biosynthetic process"/>
    <property type="evidence" value="ECO:0007669"/>
    <property type="project" value="TreeGrafter"/>
</dbReference>
<dbReference type="InterPro" id="IPR000731">
    <property type="entry name" value="SSD"/>
</dbReference>
<evidence type="ECO:0000256" key="3">
    <source>
        <dbReference type="ARBA" id="ARBA00022692"/>
    </source>
</evidence>
<dbReference type="SUPFAM" id="SSF55035">
    <property type="entry name" value="NAD-binding domain of HMG-CoA reductase"/>
    <property type="match status" value="1"/>
</dbReference>
<feature type="transmembrane region" description="Helical" evidence="9">
    <location>
        <begin position="40"/>
        <end position="58"/>
    </location>
</feature>
<dbReference type="InterPro" id="IPR023076">
    <property type="entry name" value="HMG_CoA_Rdtase_CS"/>
</dbReference>
<dbReference type="InterPro" id="IPR004554">
    <property type="entry name" value="HMG_CoA_Rdtase_eu_arc"/>
</dbReference>
<dbReference type="GO" id="GO:0008299">
    <property type="term" value="P:isoprenoid biosynthetic process"/>
    <property type="evidence" value="ECO:0007669"/>
    <property type="project" value="InterPro"/>
</dbReference>
<dbReference type="GO" id="GO:0005778">
    <property type="term" value="C:peroxisomal membrane"/>
    <property type="evidence" value="ECO:0007669"/>
    <property type="project" value="TreeGrafter"/>
</dbReference>
<gene>
    <name evidence="12" type="ORF">BCV70DRAFT_24293</name>
</gene>
<comment type="similarity">
    <text evidence="2 9">Belongs to the HMG-CoA reductase family.</text>
</comment>
<feature type="compositionally biased region" description="Low complexity" evidence="10">
    <location>
        <begin position="1448"/>
        <end position="1464"/>
    </location>
</feature>
<feature type="transmembrane region" description="Helical" evidence="9">
    <location>
        <begin position="341"/>
        <end position="360"/>
    </location>
</feature>
<name>A0A317XZX5_9BASI</name>
<feature type="compositionally biased region" description="Polar residues" evidence="10">
    <location>
        <begin position="1465"/>
        <end position="1474"/>
    </location>
</feature>
<organism evidence="12 13">
    <name type="scientific">Testicularia cyperi</name>
    <dbReference type="NCBI Taxonomy" id="1882483"/>
    <lineage>
        <taxon>Eukaryota</taxon>
        <taxon>Fungi</taxon>
        <taxon>Dikarya</taxon>
        <taxon>Basidiomycota</taxon>
        <taxon>Ustilaginomycotina</taxon>
        <taxon>Ustilaginomycetes</taxon>
        <taxon>Ustilaginales</taxon>
        <taxon>Anthracoideaceae</taxon>
        <taxon>Testicularia</taxon>
    </lineage>
</organism>
<comment type="subcellular location">
    <subcellularLocation>
        <location evidence="1 9">Endoplasmic reticulum membrane</location>
        <topology evidence="1 9">Multi-pass membrane protein</topology>
    </subcellularLocation>
</comment>
<dbReference type="EC" id="1.1.1.34" evidence="9"/>
<dbReference type="PRINTS" id="PR00071">
    <property type="entry name" value="HMGCOARDTASE"/>
</dbReference>
<dbReference type="FunFam" id="3.90.770.10:FF:000001">
    <property type="entry name" value="3-hydroxy-3-methylglutaryl coenzyme A reductase"/>
    <property type="match status" value="1"/>
</dbReference>
<evidence type="ECO:0000313" key="12">
    <source>
        <dbReference type="EMBL" id="PWZ03846.1"/>
    </source>
</evidence>
<dbReference type="FunFam" id="3.30.70.420:FF:000001">
    <property type="entry name" value="3-hydroxy-3-methylglutaryl coenzyme A reductase"/>
    <property type="match status" value="1"/>
</dbReference>
<sequence length="1482" mass="157144">MSSASASTASSTSSLGLSHQPLSLPKVMLRRLAKQASQNPIEVIVTIFIIVTLAYFQLLHAVTHSNFFEPISIEASSLAASSGSSGLFKWAGGSSSSRKTGSTASLLDSVHSQNQSSVETVYLRKAGQTVWQPLGKYANEHAPAGLDASSLFDASAQTFFVEPVLLTGAHESPSASRVESSLLAPIANKLATRFSGAPTQAMLVQDTESQHSAYVFGKSFLDASASSDSGASAARADFLRSVVEPSVLSDALLSSVQAVPRPAGSISKASAAEADRLYDGLRMVPLIPDGEFNPYSPNNLKGRRAAGSVDQVPRIQWTAYAVKALIIRFWALLKKADSADIFVMLSAYILMHGTFVNLFLSMRKFGSNFWLGTSVLASSTFAFLLALTFAYFFGVTVDPICLSEALPFLVILVGFEKPYLLTRAVFTHPEITPSGNSLSSKERSELLLNDLDRARPEIGTLGKQPPVNGAAAMSREESFVQALTERLKNESSLRWAEPTPMPAHEIVVSAVHRVGVPIIRDYIIEIAVMAVGATSGVSGLREFCQLAGLILVFDCVFLFSFYVAILTVMVEIHRIKVKRGARKPKVDSDLSLDSDLAPASPTSDTSSSREPSPTPSGRPLWKRIFKTIFGYVPLEKRRNSENPAARLKLLLITSFLVLHSFNLISTLTTQSAITRHHATYEPSPYQVVVEQSNIFAPAAASSIEPLLAQLSRSQPANIDLIARISEPTILVLLETQEAVSGSRNALASAALNASGIYAQSLTAGARKIPVGRGSSSLAVLDSFMSGWSIIVGDPVISKWMSLALGISIFLNAYLLKGIATGNAALAEGNAAGAAAYAAARFIGAHLDSEAKAFEERGDRRRRWSARGEKPEVQTRGHSVDGVSDYHRKLAQISAVSASSPLAKFARDADKMTTTANGNASTQATEASHAVPASALAKDAGSALRTSDVLASSDGQVAVAAGDQRASQIRLQDTAFVDEDGNTVVRSLEELVDIYAGGAGVFFLTDEEIVLLSQKGKIAAYALEKVLQDHERAVRVRRALVSRASATKTLETSLLPHRDYDYAKVMGACCENVVGYMPIPVGIAGPLNIDGQILPIPMATTEGTLVASTSRGCKALNAGGGVTTVLTQDAMTRGPALEFPTVVLAAKAKRWIDSQEGASIIKAAFDSTSRFARLSSLRCVMAGRTLYVRFATSTGDAMGMNMISKGVEKALGMMTEDYFPEMRVLSLSGNYCTDKKPAAINWIEGRGKSVVAEAVVPGDVVKTVLKCKVKDLVNLNNKKNLIGSAMAGSVGGFNAHAANILTAIYLATGQDPAQNVESSNCITLMEAINDDKDLLITVSMPSIEVGTVGGGTILPPQRSMLEMMGIAGAHPTTPGANAQRLARIIAASVMAGELSLMGALCAGHLIQAHMKHNRSVPSTPGTMTPLPRPETPKHFAASMTPLVAPPVGAPSASSRGSPTGTRSTSMSNLTIPSSDSGRRLAPQ</sequence>
<dbReference type="NCBIfam" id="TIGR00533">
    <property type="entry name" value="HMG_CoA_R_NADP"/>
    <property type="match status" value="1"/>
</dbReference>
<dbReference type="PROSITE" id="PS01192">
    <property type="entry name" value="HMG_COA_REDUCTASE_3"/>
    <property type="match status" value="1"/>
</dbReference>
<protein>
    <recommendedName>
        <fullName evidence="9">3-hydroxy-3-methylglutaryl coenzyme A reductase</fullName>
        <shortName evidence="9">HMG-CoA reductase</shortName>
        <ecNumber evidence="9">1.1.1.34</ecNumber>
    </recommendedName>
</protein>
<evidence type="ECO:0000256" key="4">
    <source>
        <dbReference type="ARBA" id="ARBA00022824"/>
    </source>
</evidence>
<dbReference type="InterPro" id="IPR053958">
    <property type="entry name" value="HMGCR/SNAP/NPC1-like_SSD"/>
</dbReference>
<evidence type="ECO:0000256" key="5">
    <source>
        <dbReference type="ARBA" id="ARBA00022857"/>
    </source>
</evidence>
<dbReference type="GO" id="GO:0015936">
    <property type="term" value="P:coenzyme A metabolic process"/>
    <property type="evidence" value="ECO:0007669"/>
    <property type="project" value="InterPro"/>
</dbReference>
<dbReference type="Proteomes" id="UP000246740">
    <property type="component" value="Unassembled WGS sequence"/>
</dbReference>
<dbReference type="PROSITE" id="PS00318">
    <property type="entry name" value="HMG_COA_REDUCTASE_2"/>
    <property type="match status" value="1"/>
</dbReference>
<feature type="domain" description="SSD" evidence="11">
    <location>
        <begin position="340"/>
        <end position="568"/>
    </location>
</feature>
<dbReference type="OrthoDB" id="310654at2759"/>
<dbReference type="Gene3D" id="3.30.70.420">
    <property type="entry name" value="Hydroxymethylglutaryl-CoA reductase, class I/II, NAD/NADP-binding domain"/>
    <property type="match status" value="1"/>
</dbReference>
<keyword evidence="3 9" id="KW-0812">Transmembrane</keyword>
<dbReference type="PANTHER" id="PTHR10572">
    <property type="entry name" value="3-HYDROXY-3-METHYLGLUTARYL-COENZYME A REDUCTASE"/>
    <property type="match status" value="1"/>
</dbReference>
<keyword evidence="5 9" id="KW-0521">NADP</keyword>
<dbReference type="GO" id="GO:0004420">
    <property type="term" value="F:hydroxymethylglutaryl-CoA reductase (NADPH) activity"/>
    <property type="evidence" value="ECO:0007669"/>
    <property type="project" value="UniProtKB-EC"/>
</dbReference>
<dbReference type="Gene3D" id="3.90.770.10">
    <property type="entry name" value="3-hydroxy-3-methylglutaryl-coenzyme A Reductase, Chain A, domain 2"/>
    <property type="match status" value="1"/>
</dbReference>
<dbReference type="STRING" id="1882483.A0A317XZX5"/>
<keyword evidence="6 9" id="KW-1133">Transmembrane helix</keyword>
<feature type="region of interest" description="Disordered" evidence="10">
    <location>
        <begin position="586"/>
        <end position="619"/>
    </location>
</feature>
<dbReference type="UniPathway" id="UPA00058">
    <property type="reaction ID" value="UER00103"/>
</dbReference>
<dbReference type="PROSITE" id="PS50065">
    <property type="entry name" value="HMG_COA_REDUCTASE_4"/>
    <property type="match status" value="1"/>
</dbReference>
<evidence type="ECO:0000256" key="9">
    <source>
        <dbReference type="RuleBase" id="RU361219"/>
    </source>
</evidence>
<dbReference type="SUPFAM" id="SSF56542">
    <property type="entry name" value="Substrate-binding domain of HMG-CoA reductase"/>
    <property type="match status" value="1"/>
</dbReference>
<keyword evidence="7 9" id="KW-0560">Oxidoreductase</keyword>
<keyword evidence="4 9" id="KW-0256">Endoplasmic reticulum</keyword>
<dbReference type="PROSITE" id="PS50156">
    <property type="entry name" value="SSD"/>
    <property type="match status" value="1"/>
</dbReference>
<feature type="transmembrane region" description="Helical" evidence="9">
    <location>
        <begin position="369"/>
        <end position="391"/>
    </location>
</feature>
<dbReference type="PROSITE" id="PS00066">
    <property type="entry name" value="HMG_COA_REDUCTASE_1"/>
    <property type="match status" value="1"/>
</dbReference>
<dbReference type="InterPro" id="IPR009023">
    <property type="entry name" value="HMG_CoA_Rdtase_NAD(P)-bd_sf"/>
</dbReference>
<keyword evidence="13" id="KW-1185">Reference proteome</keyword>
<comment type="catalytic activity">
    <reaction evidence="9">
        <text>(R)-mevalonate + 2 NADP(+) + CoA = (3S)-3-hydroxy-3-methylglutaryl-CoA + 2 NADPH + 2 H(+)</text>
        <dbReference type="Rhea" id="RHEA:15989"/>
        <dbReference type="ChEBI" id="CHEBI:15378"/>
        <dbReference type="ChEBI" id="CHEBI:36464"/>
        <dbReference type="ChEBI" id="CHEBI:43074"/>
        <dbReference type="ChEBI" id="CHEBI:57287"/>
        <dbReference type="ChEBI" id="CHEBI:57783"/>
        <dbReference type="ChEBI" id="CHEBI:58349"/>
        <dbReference type="EC" id="1.1.1.34"/>
    </reaction>
</comment>
<dbReference type="GO" id="GO:0005789">
    <property type="term" value="C:endoplasmic reticulum membrane"/>
    <property type="evidence" value="ECO:0007669"/>
    <property type="project" value="UniProtKB-SubCell"/>
</dbReference>
<feature type="region of interest" description="Disordered" evidence="10">
    <location>
        <begin position="854"/>
        <end position="879"/>
    </location>
</feature>
<evidence type="ECO:0000256" key="10">
    <source>
        <dbReference type="SAM" id="MobiDB-lite"/>
    </source>
</evidence>
<feature type="transmembrane region" description="Helical" evidence="9">
    <location>
        <begin position="546"/>
        <end position="570"/>
    </location>
</feature>
<dbReference type="Gene3D" id="1.10.3270.10">
    <property type="entry name" value="HMGR, N-terminal domain"/>
    <property type="match status" value="1"/>
</dbReference>
<evidence type="ECO:0000256" key="1">
    <source>
        <dbReference type="ARBA" id="ARBA00004477"/>
    </source>
</evidence>
<comment type="pathway">
    <text evidence="9">Metabolic intermediate biosynthesis; (R)-mevalonate biosynthesis; (R)-mevalonate from acetyl-CoA: step 3/3.</text>
</comment>
<dbReference type="EMBL" id="KZ819188">
    <property type="protein sequence ID" value="PWZ03846.1"/>
    <property type="molecule type" value="Genomic_DNA"/>
</dbReference>
<feature type="compositionally biased region" description="Basic and acidic residues" evidence="10">
    <location>
        <begin position="865"/>
        <end position="879"/>
    </location>
</feature>
<dbReference type="InterPro" id="IPR023282">
    <property type="entry name" value="HMG_CoA_Rdtase_N"/>
</dbReference>